<name>A0A369UM91_9GAMM</name>
<dbReference type="EMBL" id="QQAH01000009">
    <property type="protein sequence ID" value="RDD81872.1"/>
    <property type="molecule type" value="Genomic_DNA"/>
</dbReference>
<protein>
    <submittedName>
        <fullName evidence="2">Transporter</fullName>
    </submittedName>
</protein>
<evidence type="ECO:0000313" key="2">
    <source>
        <dbReference type="EMBL" id="RDD81872.1"/>
    </source>
</evidence>
<keyword evidence="3" id="KW-1185">Reference proteome</keyword>
<keyword evidence="1" id="KW-0732">Signal</keyword>
<reference evidence="2 3" key="1">
    <citation type="submission" date="2018-07" db="EMBL/GenBank/DDBJ databases">
        <title>Dyella tabacisoli L4-6T, whole genome shotgun sequence.</title>
        <authorList>
            <person name="Zhou X.-K."/>
            <person name="Li W.-J."/>
            <person name="Duan Y.-Q."/>
        </authorList>
    </citation>
    <scope>NUCLEOTIDE SEQUENCE [LARGE SCALE GENOMIC DNA]</scope>
    <source>
        <strain evidence="2 3">L4-6</strain>
    </source>
</reference>
<dbReference type="Proteomes" id="UP000253782">
    <property type="component" value="Unassembled WGS sequence"/>
</dbReference>
<dbReference type="AlphaFoldDB" id="A0A369UM91"/>
<accession>A0A369UM91</accession>
<sequence length="337" mass="36566">MIPLRHAKTLSLLCLLGCFSHSLPACSQTASAASANVAAEPPAPTVGQSQGDPWWTGPMLANSAATLPRGHFLIEPYLYDVTATHSNSFGSLTYMQYGLADRLTVGLIPVFGYNKVSGGPNSSGVGLGDISVQAQYRLTQFHEGSWIPTIAFELQETFPTGKYDRLGNRPSDGLGSGAHTTTLQLNTQTYFRLANGRTLRMRFNVSQAYSNKVSVEDVSVYNTLEGFRGNAKPGSSFLANAAWEYSMTQRWVLALDVTYRHNRNTRVSGYNVLDPHGMQEPPSIRHNSGPSVAFGFAPALEYSWNANVGVLLGTRVVMGNRRTASTITPAIAINYVH</sequence>
<organism evidence="2 3">
    <name type="scientific">Dyella tabacisoli</name>
    <dbReference type="NCBI Taxonomy" id="2282381"/>
    <lineage>
        <taxon>Bacteria</taxon>
        <taxon>Pseudomonadati</taxon>
        <taxon>Pseudomonadota</taxon>
        <taxon>Gammaproteobacteria</taxon>
        <taxon>Lysobacterales</taxon>
        <taxon>Rhodanobacteraceae</taxon>
        <taxon>Dyella</taxon>
    </lineage>
</organism>
<gene>
    <name evidence="2" type="ORF">DVJ77_11480</name>
</gene>
<evidence type="ECO:0000313" key="3">
    <source>
        <dbReference type="Proteomes" id="UP000253782"/>
    </source>
</evidence>
<dbReference type="OrthoDB" id="7240756at2"/>
<feature type="signal peptide" evidence="1">
    <location>
        <begin position="1"/>
        <end position="27"/>
    </location>
</feature>
<comment type="caution">
    <text evidence="2">The sequence shown here is derived from an EMBL/GenBank/DDBJ whole genome shotgun (WGS) entry which is preliminary data.</text>
</comment>
<evidence type="ECO:0000256" key="1">
    <source>
        <dbReference type="SAM" id="SignalP"/>
    </source>
</evidence>
<proteinExistence type="predicted"/>
<feature type="chain" id="PRO_5016728461" evidence="1">
    <location>
        <begin position="28"/>
        <end position="337"/>
    </location>
</feature>